<gene>
    <name evidence="1" type="ORF">H8R25_13105</name>
</gene>
<dbReference type="AlphaFoldDB" id="A0A923N1M7"/>
<protein>
    <recommendedName>
        <fullName evidence="3">Lipoprotein</fullName>
    </recommendedName>
</protein>
<keyword evidence="2" id="KW-1185">Reference proteome</keyword>
<organism evidence="1 2">
    <name type="scientific">Flavobacterium muglaense</name>
    <dbReference type="NCBI Taxonomy" id="2764716"/>
    <lineage>
        <taxon>Bacteria</taxon>
        <taxon>Pseudomonadati</taxon>
        <taxon>Bacteroidota</taxon>
        <taxon>Flavobacteriia</taxon>
        <taxon>Flavobacteriales</taxon>
        <taxon>Flavobacteriaceae</taxon>
        <taxon>Flavobacterium</taxon>
    </lineage>
</organism>
<comment type="caution">
    <text evidence="1">The sequence shown here is derived from an EMBL/GenBank/DDBJ whole genome shotgun (WGS) entry which is preliminary data.</text>
</comment>
<sequence>MKKLILTLSIIVFVGCKSKKIDTPVIEEAKTVKIALSETSSFQKDRAYELGKRILMTCNTSKFKPFTEAEATTSVINNITLEKLSKTCAKYRQWYGTFKDLQLIEIYKDADKNTLIFRYKALYSKKVANKELRVYMDDTNKIAGIKSMDWIDLFEKKQ</sequence>
<dbReference type="PROSITE" id="PS51257">
    <property type="entry name" value="PROKAR_LIPOPROTEIN"/>
    <property type="match status" value="1"/>
</dbReference>
<evidence type="ECO:0000313" key="1">
    <source>
        <dbReference type="EMBL" id="MBC5845372.1"/>
    </source>
</evidence>
<evidence type="ECO:0008006" key="3">
    <source>
        <dbReference type="Google" id="ProtNLM"/>
    </source>
</evidence>
<accession>A0A923N1M7</accession>
<name>A0A923N1M7_9FLAO</name>
<evidence type="ECO:0000313" key="2">
    <source>
        <dbReference type="Proteomes" id="UP000641454"/>
    </source>
</evidence>
<reference evidence="1 2" key="1">
    <citation type="submission" date="2020-08" db="EMBL/GenBank/DDBJ databases">
        <title>Description of novel Flavobacterium F-392 isolate.</title>
        <authorList>
            <person name="Saticioglu I.B."/>
            <person name="Duman M."/>
            <person name="Altun S."/>
        </authorList>
    </citation>
    <scope>NUCLEOTIDE SEQUENCE [LARGE SCALE GENOMIC DNA]</scope>
    <source>
        <strain evidence="1 2">F-392</strain>
    </source>
</reference>
<dbReference type="Proteomes" id="UP000641454">
    <property type="component" value="Unassembled WGS sequence"/>
</dbReference>
<dbReference type="RefSeq" id="WP_187019821.1">
    <property type="nucleotide sequence ID" value="NZ_JACRUK010000037.1"/>
</dbReference>
<proteinExistence type="predicted"/>
<dbReference type="EMBL" id="JACRUL010000036">
    <property type="protein sequence ID" value="MBC5845372.1"/>
    <property type="molecule type" value="Genomic_DNA"/>
</dbReference>